<dbReference type="eggNOG" id="ENOG502TI1V">
    <property type="taxonomic scope" value="Eukaryota"/>
</dbReference>
<proteinExistence type="predicted"/>
<dbReference type="AlphaFoldDB" id="A0A1I7THM5"/>
<dbReference type="STRING" id="1561998.A0A1I7THM5"/>
<evidence type="ECO:0000313" key="1">
    <source>
        <dbReference type="Proteomes" id="UP000095282"/>
    </source>
</evidence>
<name>A0A1I7THM5_9PELO</name>
<dbReference type="Proteomes" id="UP000095282">
    <property type="component" value="Unplaced"/>
</dbReference>
<accession>A0A1I7THM5</accession>
<evidence type="ECO:0000313" key="2">
    <source>
        <dbReference type="WBParaSite" id="Csp11.Scaffold616.g6016.t1"/>
    </source>
</evidence>
<organism evidence="1 2">
    <name type="scientific">Caenorhabditis tropicalis</name>
    <dbReference type="NCBI Taxonomy" id="1561998"/>
    <lineage>
        <taxon>Eukaryota</taxon>
        <taxon>Metazoa</taxon>
        <taxon>Ecdysozoa</taxon>
        <taxon>Nematoda</taxon>
        <taxon>Chromadorea</taxon>
        <taxon>Rhabditida</taxon>
        <taxon>Rhabditina</taxon>
        <taxon>Rhabditomorpha</taxon>
        <taxon>Rhabditoidea</taxon>
        <taxon>Rhabditidae</taxon>
        <taxon>Peloderinae</taxon>
        <taxon>Caenorhabditis</taxon>
    </lineage>
</organism>
<keyword evidence="1" id="KW-1185">Reference proteome</keyword>
<reference evidence="2" key="1">
    <citation type="submission" date="2016-11" db="UniProtKB">
        <authorList>
            <consortium name="WormBaseParasite"/>
        </authorList>
    </citation>
    <scope>IDENTIFICATION</scope>
</reference>
<protein>
    <submittedName>
        <fullName evidence="2">Aldedh domain-containing protein</fullName>
    </submittedName>
</protein>
<sequence>MKTAMRMGCTKHSRPRTLSCSVLPPKDELLRESIRHQVASEPYVNMTKEKTWEEANRLASSLEKKAVVVRKAIYNRRQFVNKKISDALVKFEVVDPRSPAIYEIAEIAQTIAINVVHFLETHHQKILEQIRAKAAPQIA</sequence>
<dbReference type="WBParaSite" id="Csp11.Scaffold616.g6016.t1">
    <property type="protein sequence ID" value="Csp11.Scaffold616.g6016.t1"/>
    <property type="gene ID" value="Csp11.Scaffold616.g6016"/>
</dbReference>